<accession>A0A2U3D865</accession>
<dbReference type="InterPro" id="IPR036663">
    <property type="entry name" value="Fumarylacetoacetase_C_sf"/>
</dbReference>
<dbReference type="GO" id="GO:1901023">
    <property type="term" value="P:4-hydroxyphenylacetate catabolic process"/>
    <property type="evidence" value="ECO:0007669"/>
    <property type="project" value="InterPro"/>
</dbReference>
<dbReference type="Pfam" id="PF01557">
    <property type="entry name" value="FAA_hydrolase"/>
    <property type="match status" value="1"/>
</dbReference>
<dbReference type="SUPFAM" id="SSF56529">
    <property type="entry name" value="FAH"/>
    <property type="match status" value="1"/>
</dbReference>
<dbReference type="EMBL" id="MPDK01000012">
    <property type="protein sequence ID" value="PWI57484.1"/>
    <property type="molecule type" value="Genomic_DNA"/>
</dbReference>
<organism evidence="3 4">
    <name type="scientific">Sulfoacidibacillus thermotolerans</name>
    <name type="common">Acidibacillus sulfuroxidans</name>
    <dbReference type="NCBI Taxonomy" id="1765684"/>
    <lineage>
        <taxon>Bacteria</taxon>
        <taxon>Bacillati</taxon>
        <taxon>Bacillota</taxon>
        <taxon>Bacilli</taxon>
        <taxon>Bacillales</taxon>
        <taxon>Alicyclobacillaceae</taxon>
        <taxon>Sulfoacidibacillus</taxon>
    </lineage>
</organism>
<dbReference type="InterPro" id="IPR012684">
    <property type="entry name" value="HPA_isomer/decarb_C"/>
</dbReference>
<evidence type="ECO:0000313" key="4">
    <source>
        <dbReference type="Proteomes" id="UP000245380"/>
    </source>
</evidence>
<keyword evidence="4" id="KW-1185">Reference proteome</keyword>
<gene>
    <name evidence="3" type="ORF">BM613_08400</name>
</gene>
<dbReference type="GO" id="GO:0008704">
    <property type="term" value="F:5-carboxymethyl-2-hydroxymuconate delta-isomerase activity"/>
    <property type="evidence" value="ECO:0007669"/>
    <property type="project" value="InterPro"/>
</dbReference>
<dbReference type="GO" id="GO:0018800">
    <property type="term" value="F:5-oxopent-3-ene-1,2,5-tricarboxylate decarboxylase activity"/>
    <property type="evidence" value="ECO:0007669"/>
    <property type="project" value="InterPro"/>
</dbReference>
<dbReference type="InterPro" id="IPR011234">
    <property type="entry name" value="Fumarylacetoacetase-like_C"/>
</dbReference>
<proteinExistence type="predicted"/>
<comment type="caution">
    <text evidence="3">The sequence shown here is derived from an EMBL/GenBank/DDBJ whole genome shotgun (WGS) entry which is preliminary data.</text>
</comment>
<dbReference type="PANTHER" id="PTHR11820:SF114">
    <property type="entry name" value="4-HYDROXYPHENYLACETATE CATABOLISM PROTEIN"/>
    <property type="match status" value="1"/>
</dbReference>
<dbReference type="FunFam" id="3.90.850.10:FF:000002">
    <property type="entry name" value="2-hydroxyhepta-2,4-diene-1,7-dioate isomerase"/>
    <property type="match status" value="1"/>
</dbReference>
<name>A0A2U3D865_SULT2</name>
<sequence>MKHVRYLYAGRVHHGTVVENDLLLDESSQPVDVSQITFLPPVVPGNVIGLALNYADHAQELGLEQPKEPVLFLKSPNTFIGHQSPVVYPKGIDYMHYECELAVVIGRSCRHVKREQAMEFIKGYTIANDVTVRDYVGNLYRPPIRAKGFDSFGPMGPYLVDRDDLSDVNNLKLQTFVNGELRQEGNTRDLIFRIDELIEFITSFMTLHENDMIWTGTPKGVSHVYPGDVMTLSIEGIGQLENRIIAE</sequence>
<keyword evidence="3" id="KW-0413">Isomerase</keyword>
<dbReference type="GO" id="GO:0046872">
    <property type="term" value="F:metal ion binding"/>
    <property type="evidence" value="ECO:0007669"/>
    <property type="project" value="UniProtKB-KW"/>
</dbReference>
<dbReference type="OrthoDB" id="9805307at2"/>
<keyword evidence="1" id="KW-0479">Metal-binding</keyword>
<dbReference type="Gene3D" id="2.30.30.370">
    <property type="entry name" value="FAH"/>
    <property type="match status" value="1"/>
</dbReference>
<evidence type="ECO:0000313" key="3">
    <source>
        <dbReference type="EMBL" id="PWI57484.1"/>
    </source>
</evidence>
<evidence type="ECO:0000259" key="2">
    <source>
        <dbReference type="Pfam" id="PF01557"/>
    </source>
</evidence>
<reference evidence="3 4" key="1">
    <citation type="submission" date="2016-11" db="EMBL/GenBank/DDBJ databases">
        <title>Comparative genomics of Acidibacillus ferroxidans species.</title>
        <authorList>
            <person name="Oliveira G."/>
            <person name="Nunes G."/>
            <person name="Oliveira R."/>
            <person name="Araujo F."/>
            <person name="Salim A."/>
            <person name="Scholte L."/>
            <person name="Morais D."/>
            <person name="Nancucheo I."/>
            <person name="Johnson D.B."/>
            <person name="Grail B."/>
            <person name="Bittencourt J."/>
            <person name="Valadares R."/>
        </authorList>
    </citation>
    <scope>NUCLEOTIDE SEQUENCE [LARGE SCALE GENOMIC DNA]</scope>
    <source>
        <strain evidence="3 4">Y002</strain>
    </source>
</reference>
<evidence type="ECO:0000256" key="1">
    <source>
        <dbReference type="ARBA" id="ARBA00022723"/>
    </source>
</evidence>
<dbReference type="NCBIfam" id="TIGR02303">
    <property type="entry name" value="HpaG-C-term"/>
    <property type="match status" value="1"/>
</dbReference>
<dbReference type="AlphaFoldDB" id="A0A2U3D865"/>
<feature type="domain" description="Fumarylacetoacetase-like C-terminal" evidence="2">
    <location>
        <begin position="47"/>
        <end position="244"/>
    </location>
</feature>
<dbReference type="Proteomes" id="UP000245380">
    <property type="component" value="Unassembled WGS sequence"/>
</dbReference>
<dbReference type="PANTHER" id="PTHR11820">
    <property type="entry name" value="ACYLPYRUVASE"/>
    <property type="match status" value="1"/>
</dbReference>
<dbReference type="Gene3D" id="3.90.850.10">
    <property type="entry name" value="Fumarylacetoacetase-like, C-terminal domain"/>
    <property type="match status" value="1"/>
</dbReference>
<protein>
    <submittedName>
        <fullName evidence="3">2-hydroxyhepta-2,4-diene-1,7-dioate isomerase</fullName>
    </submittedName>
</protein>
<dbReference type="RefSeq" id="WP_109430743.1">
    <property type="nucleotide sequence ID" value="NZ_MPDK01000012.1"/>
</dbReference>